<name>A0ABS0FE88_9FLAO</name>
<dbReference type="EMBL" id="JADPVI010000003">
    <property type="protein sequence ID" value="MBF8458028.1"/>
    <property type="molecule type" value="Genomic_DNA"/>
</dbReference>
<protein>
    <submittedName>
        <fullName evidence="1">Uncharacterized protein</fullName>
    </submittedName>
</protein>
<dbReference type="RefSeq" id="WP_196080492.1">
    <property type="nucleotide sequence ID" value="NZ_JADPVI010000003.1"/>
</dbReference>
<accession>A0ABS0FE88</accession>
<evidence type="ECO:0000313" key="1">
    <source>
        <dbReference type="EMBL" id="MBF8458028.1"/>
    </source>
</evidence>
<evidence type="ECO:0000313" key="2">
    <source>
        <dbReference type="Proteomes" id="UP000660070"/>
    </source>
</evidence>
<dbReference type="Proteomes" id="UP000660070">
    <property type="component" value="Unassembled WGS sequence"/>
</dbReference>
<organism evidence="1 2">
    <name type="scientific">Kaistella gelatinilytica</name>
    <dbReference type="NCBI Taxonomy" id="2787636"/>
    <lineage>
        <taxon>Bacteria</taxon>
        <taxon>Pseudomonadati</taxon>
        <taxon>Bacteroidota</taxon>
        <taxon>Flavobacteriia</taxon>
        <taxon>Flavobacteriales</taxon>
        <taxon>Weeksellaceae</taxon>
        <taxon>Chryseobacterium group</taxon>
        <taxon>Kaistella</taxon>
    </lineage>
</organism>
<proteinExistence type="predicted"/>
<comment type="caution">
    <text evidence="1">The sequence shown here is derived from an EMBL/GenBank/DDBJ whole genome shotgun (WGS) entry which is preliminary data.</text>
</comment>
<keyword evidence="2" id="KW-1185">Reference proteome</keyword>
<reference evidence="1 2" key="1">
    <citation type="submission" date="2020-11" db="EMBL/GenBank/DDBJ databases">
        <title>Kaistella gelatinilytica sp. nov., a flavobacterium isolated from Antarctic Soil.</title>
        <authorList>
            <person name="Li J."/>
        </authorList>
    </citation>
    <scope>NUCLEOTIDE SEQUENCE [LARGE SCALE GENOMIC DNA]</scope>
    <source>
        <strain evidence="1 2">G5-32</strain>
    </source>
</reference>
<sequence>MDSNYNSNIKFTKFIAIDLDQISFLNDSKEIISRIDLKNNKFTTTSFSAFPSLQIDKEILYFSVRKVNGQQRLRLIKQVDKNGNLVGRIDDRGNIINRKARKKALKKEIYTYYIKK</sequence>
<gene>
    <name evidence="1" type="ORF">IV494_12650</name>
</gene>